<dbReference type="PANTHER" id="PTHR38407">
    <property type="entry name" value="PROTEIN IVY1"/>
    <property type="match status" value="1"/>
</dbReference>
<dbReference type="AlphaFoldDB" id="A0A0C3QNV8"/>
<feature type="compositionally biased region" description="Low complexity" evidence="1">
    <location>
        <begin position="389"/>
        <end position="407"/>
    </location>
</feature>
<name>A0A0C3QNV8_9AGAM</name>
<reference evidence="2 3" key="1">
    <citation type="submission" date="2014-04" db="EMBL/GenBank/DDBJ databases">
        <authorList>
            <consortium name="DOE Joint Genome Institute"/>
            <person name="Kuo A."/>
            <person name="Girlanda M."/>
            <person name="Perotto S."/>
            <person name="Kohler A."/>
            <person name="Nagy L.G."/>
            <person name="Floudas D."/>
            <person name="Copeland A."/>
            <person name="Barry K.W."/>
            <person name="Cichocki N."/>
            <person name="Veneault-Fourrey C."/>
            <person name="LaButti K."/>
            <person name="Lindquist E.A."/>
            <person name="Lipzen A."/>
            <person name="Lundell T."/>
            <person name="Morin E."/>
            <person name="Murat C."/>
            <person name="Sun H."/>
            <person name="Tunlid A."/>
            <person name="Henrissat B."/>
            <person name="Grigoriev I.V."/>
            <person name="Hibbett D.S."/>
            <person name="Martin F."/>
            <person name="Nordberg H.P."/>
            <person name="Cantor M.N."/>
            <person name="Hua S.X."/>
        </authorList>
    </citation>
    <scope>NUCLEOTIDE SEQUENCE [LARGE SCALE GENOMIC DNA]</scope>
    <source>
        <strain evidence="2 3">MUT 4182</strain>
    </source>
</reference>
<dbReference type="GO" id="GO:0042144">
    <property type="term" value="P:vacuole fusion, non-autophagic"/>
    <property type="evidence" value="ECO:0007669"/>
    <property type="project" value="InterPro"/>
</dbReference>
<feature type="compositionally biased region" description="Basic and acidic residues" evidence="1">
    <location>
        <begin position="478"/>
        <end position="487"/>
    </location>
</feature>
<feature type="compositionally biased region" description="Polar residues" evidence="1">
    <location>
        <begin position="377"/>
        <end position="388"/>
    </location>
</feature>
<feature type="compositionally biased region" description="Low complexity" evidence="1">
    <location>
        <begin position="288"/>
        <end position="301"/>
    </location>
</feature>
<sequence length="518" mass="55467">MLPAGFMRVRKESSASVATQTTQATTSKPNRAKSPTFSTTTAASDMPLSPGVVITRADLRASVKAYEELVGALASYRTALTTVSNASAKVARALENCARLKGLSDDAACGLQAAGGLHHVIANHEQVLGRSLQVNCEQPLRQHLDAYKGAVSERSAAYERTLVDKSRVIRQTEKENLNLGRKRHRDLNSFRKTLAILQAQVDDLDRLKADYYESVLSHEEQVWDFVLGKVSYSVRATLDVYDRVTTKASDSNLESMLLSVPDPFDTYGPQKSEEQIFSILPPLALSMTSTSSPAPSSIPLHPHSHSMAPLSAPPITNGGQVDNLLTPSASPASSASPPSPPFIGQSPTSMPSWMHPFQGSSTAATFVSGSAEWADSPSISNSPQTLAGPSSSTTPPRRPTYPFTGPRASTPPKLGSRAESKLRTVLSAASEDEASTSERSSRDAEADGEADDSDDDTGTEVNFGATAPKHHSNIPRRSTPESRRQDNASEETAIWRRSKTPVKEEPLANASQLSSIAS</sequence>
<reference evidence="3" key="2">
    <citation type="submission" date="2015-01" db="EMBL/GenBank/DDBJ databases">
        <title>Evolutionary Origins and Diversification of the Mycorrhizal Mutualists.</title>
        <authorList>
            <consortium name="DOE Joint Genome Institute"/>
            <consortium name="Mycorrhizal Genomics Consortium"/>
            <person name="Kohler A."/>
            <person name="Kuo A."/>
            <person name="Nagy L.G."/>
            <person name="Floudas D."/>
            <person name="Copeland A."/>
            <person name="Barry K.W."/>
            <person name="Cichocki N."/>
            <person name="Veneault-Fourrey C."/>
            <person name="LaButti K."/>
            <person name="Lindquist E.A."/>
            <person name="Lipzen A."/>
            <person name="Lundell T."/>
            <person name="Morin E."/>
            <person name="Murat C."/>
            <person name="Riley R."/>
            <person name="Ohm R."/>
            <person name="Sun H."/>
            <person name="Tunlid A."/>
            <person name="Henrissat B."/>
            <person name="Grigoriev I.V."/>
            <person name="Hibbett D.S."/>
            <person name="Martin F."/>
        </authorList>
    </citation>
    <scope>NUCLEOTIDE SEQUENCE [LARGE SCALE GENOMIC DNA]</scope>
    <source>
        <strain evidence="3">MUT 4182</strain>
    </source>
</reference>
<dbReference type="EMBL" id="KN822989">
    <property type="protein sequence ID" value="KIO28864.1"/>
    <property type="molecule type" value="Genomic_DNA"/>
</dbReference>
<dbReference type="Proteomes" id="UP000054248">
    <property type="component" value="Unassembled WGS sequence"/>
</dbReference>
<feature type="compositionally biased region" description="Polar residues" evidence="1">
    <location>
        <begin position="509"/>
        <end position="518"/>
    </location>
</feature>
<feature type="region of interest" description="Disordered" evidence="1">
    <location>
        <begin position="373"/>
        <end position="518"/>
    </location>
</feature>
<dbReference type="OrthoDB" id="5594612at2759"/>
<feature type="region of interest" description="Disordered" evidence="1">
    <location>
        <begin position="288"/>
        <end position="356"/>
    </location>
</feature>
<keyword evidence="3" id="KW-1185">Reference proteome</keyword>
<evidence type="ECO:0000256" key="1">
    <source>
        <dbReference type="SAM" id="MobiDB-lite"/>
    </source>
</evidence>
<evidence type="ECO:0000313" key="3">
    <source>
        <dbReference type="Proteomes" id="UP000054248"/>
    </source>
</evidence>
<dbReference type="GO" id="GO:0000329">
    <property type="term" value="C:fungal-type vacuole membrane"/>
    <property type="evidence" value="ECO:0007669"/>
    <property type="project" value="InterPro"/>
</dbReference>
<feature type="compositionally biased region" description="Polar residues" evidence="1">
    <location>
        <begin position="317"/>
        <end position="326"/>
    </location>
</feature>
<dbReference type="STRING" id="1051891.A0A0C3QNV8"/>
<organism evidence="2 3">
    <name type="scientific">Tulasnella calospora MUT 4182</name>
    <dbReference type="NCBI Taxonomy" id="1051891"/>
    <lineage>
        <taxon>Eukaryota</taxon>
        <taxon>Fungi</taxon>
        <taxon>Dikarya</taxon>
        <taxon>Basidiomycota</taxon>
        <taxon>Agaricomycotina</taxon>
        <taxon>Agaricomycetes</taxon>
        <taxon>Cantharellales</taxon>
        <taxon>Tulasnellaceae</taxon>
        <taxon>Tulasnella</taxon>
    </lineage>
</organism>
<proteinExistence type="predicted"/>
<feature type="compositionally biased region" description="Low complexity" evidence="1">
    <location>
        <begin position="14"/>
        <end position="27"/>
    </location>
</feature>
<dbReference type="InterPro" id="IPR037470">
    <property type="entry name" value="IVY1"/>
</dbReference>
<feature type="compositionally biased region" description="Low complexity" evidence="1">
    <location>
        <begin position="327"/>
        <end position="336"/>
    </location>
</feature>
<dbReference type="GO" id="GO:0005543">
    <property type="term" value="F:phospholipid binding"/>
    <property type="evidence" value="ECO:0007669"/>
    <property type="project" value="InterPro"/>
</dbReference>
<accession>A0A0C3QNV8</accession>
<dbReference type="PANTHER" id="PTHR38407:SF1">
    <property type="entry name" value="PROTEIN IVY1"/>
    <property type="match status" value="1"/>
</dbReference>
<evidence type="ECO:0000313" key="2">
    <source>
        <dbReference type="EMBL" id="KIO28864.1"/>
    </source>
</evidence>
<feature type="region of interest" description="Disordered" evidence="1">
    <location>
        <begin position="1"/>
        <end position="43"/>
    </location>
</feature>
<protein>
    <recommendedName>
        <fullName evidence="4">IMD domain-containing protein</fullName>
    </recommendedName>
</protein>
<dbReference type="Gene3D" id="1.20.1270.60">
    <property type="entry name" value="Arfaptin homology (AH) domain/BAR domain"/>
    <property type="match status" value="1"/>
</dbReference>
<dbReference type="InterPro" id="IPR027267">
    <property type="entry name" value="AH/BAR_dom_sf"/>
</dbReference>
<gene>
    <name evidence="2" type="ORF">M407DRAFT_21941</name>
</gene>
<feature type="compositionally biased region" description="Polar residues" evidence="1">
    <location>
        <begin position="33"/>
        <end position="43"/>
    </location>
</feature>
<feature type="compositionally biased region" description="Acidic residues" evidence="1">
    <location>
        <begin position="446"/>
        <end position="458"/>
    </location>
</feature>
<evidence type="ECO:0008006" key="4">
    <source>
        <dbReference type="Google" id="ProtNLM"/>
    </source>
</evidence>
<dbReference type="HOGENOM" id="CLU_029202_0_0_1"/>